<keyword evidence="8" id="KW-1185">Reference proteome</keyword>
<comment type="subcellular location">
    <subcellularLocation>
        <location evidence="1">Nucleus</location>
    </subcellularLocation>
</comment>
<dbReference type="GO" id="GO:0008270">
    <property type="term" value="F:zinc ion binding"/>
    <property type="evidence" value="ECO:0007669"/>
    <property type="project" value="InterPro"/>
</dbReference>
<comment type="caution">
    <text evidence="7">The sequence shown here is derived from an EMBL/GenBank/DDBJ whole genome shotgun (WGS) entry which is preliminary data.</text>
</comment>
<dbReference type="EMBL" id="JARKIF010000021">
    <property type="protein sequence ID" value="KAJ7617093.1"/>
    <property type="molecule type" value="Genomic_DNA"/>
</dbReference>
<dbReference type="InterPro" id="IPR001138">
    <property type="entry name" value="Zn2Cys6_DnaBD"/>
</dbReference>
<keyword evidence="2" id="KW-0479">Metal-binding</keyword>
<organism evidence="7 8">
    <name type="scientific">Roridomyces roridus</name>
    <dbReference type="NCBI Taxonomy" id="1738132"/>
    <lineage>
        <taxon>Eukaryota</taxon>
        <taxon>Fungi</taxon>
        <taxon>Dikarya</taxon>
        <taxon>Basidiomycota</taxon>
        <taxon>Agaricomycotina</taxon>
        <taxon>Agaricomycetes</taxon>
        <taxon>Agaricomycetidae</taxon>
        <taxon>Agaricales</taxon>
        <taxon>Marasmiineae</taxon>
        <taxon>Mycenaceae</taxon>
        <taxon>Roridomyces</taxon>
    </lineage>
</organism>
<dbReference type="GO" id="GO:0000981">
    <property type="term" value="F:DNA-binding transcription factor activity, RNA polymerase II-specific"/>
    <property type="evidence" value="ECO:0007669"/>
    <property type="project" value="InterPro"/>
</dbReference>
<dbReference type="InterPro" id="IPR050815">
    <property type="entry name" value="TF_fung"/>
</dbReference>
<evidence type="ECO:0000256" key="4">
    <source>
        <dbReference type="ARBA" id="ARBA00023163"/>
    </source>
</evidence>
<sequence>MPRRRKIKCDGQRPVCDRCRRNPVKLTSPCKFDGAQNGLGDLVDFDDDHGNLRSSSPSVDLPNEPEDLPTDIQAILKETSTSDIRPRLVDIFFARFAHTPYFFLDPALMTVYPGSVRLPALQNAIHLVGSVLDNLPPDDPHLAHSLRECVVQMTTTTAGGASFPDDANLTLELLQTRVLLSLYYLYVASPHEGRYHAAAAVALAWSVQQAHPATLMAHEWRNAFLAVVILRTHWRVAYGLGYGEHGNADVTTLWMERVIDIHSGSQPSPAQYLSRACIFFERVSSPFTDSQAFFSLDNKLDSFHQSLPPLCGELADRTLILTHALTDLAIVRLHAPYTRTAEAAREKSLTAARRIVAGLAHVDLLNGLVGADILLGPIYASVATFYIADIPFHQICSGAQSKATLLTTNRKMCFDDMRHAYSKVPVKESRP</sequence>
<evidence type="ECO:0000256" key="3">
    <source>
        <dbReference type="ARBA" id="ARBA00023015"/>
    </source>
</evidence>
<evidence type="ECO:0000256" key="1">
    <source>
        <dbReference type="ARBA" id="ARBA00004123"/>
    </source>
</evidence>
<gene>
    <name evidence="7" type="ORF">FB45DRAFT_1034394</name>
</gene>
<keyword evidence="4" id="KW-0804">Transcription</keyword>
<evidence type="ECO:0000256" key="2">
    <source>
        <dbReference type="ARBA" id="ARBA00022723"/>
    </source>
</evidence>
<evidence type="ECO:0000313" key="7">
    <source>
        <dbReference type="EMBL" id="KAJ7617093.1"/>
    </source>
</evidence>
<dbReference type="CDD" id="cd12148">
    <property type="entry name" value="fungal_TF_MHR"/>
    <property type="match status" value="1"/>
</dbReference>
<name>A0AAD7BCP6_9AGAR</name>
<dbReference type="PANTHER" id="PTHR47338:SF11">
    <property type="entry name" value="ZN(II)2CYS6 TRANSCRIPTION FACTOR (EUROFUNG)"/>
    <property type="match status" value="1"/>
</dbReference>
<accession>A0AAD7BCP6</accession>
<keyword evidence="5" id="KW-0539">Nucleus</keyword>
<dbReference type="AlphaFoldDB" id="A0AAD7BCP6"/>
<feature type="domain" description="Zn(2)-C6 fungal-type" evidence="6">
    <location>
        <begin position="3"/>
        <end position="33"/>
    </location>
</feature>
<evidence type="ECO:0000259" key="6">
    <source>
        <dbReference type="Pfam" id="PF00172"/>
    </source>
</evidence>
<dbReference type="Gene3D" id="4.10.240.10">
    <property type="entry name" value="Zn(2)-C6 fungal-type DNA-binding domain"/>
    <property type="match status" value="1"/>
</dbReference>
<reference evidence="7" key="1">
    <citation type="submission" date="2023-03" db="EMBL/GenBank/DDBJ databases">
        <title>Massive genome expansion in bonnet fungi (Mycena s.s.) driven by repeated elements and novel gene families across ecological guilds.</title>
        <authorList>
            <consortium name="Lawrence Berkeley National Laboratory"/>
            <person name="Harder C.B."/>
            <person name="Miyauchi S."/>
            <person name="Viragh M."/>
            <person name="Kuo A."/>
            <person name="Thoen E."/>
            <person name="Andreopoulos B."/>
            <person name="Lu D."/>
            <person name="Skrede I."/>
            <person name="Drula E."/>
            <person name="Henrissat B."/>
            <person name="Morin E."/>
            <person name="Kohler A."/>
            <person name="Barry K."/>
            <person name="LaButti K."/>
            <person name="Morin E."/>
            <person name="Salamov A."/>
            <person name="Lipzen A."/>
            <person name="Mereny Z."/>
            <person name="Hegedus B."/>
            <person name="Baldrian P."/>
            <person name="Stursova M."/>
            <person name="Weitz H."/>
            <person name="Taylor A."/>
            <person name="Grigoriev I.V."/>
            <person name="Nagy L.G."/>
            <person name="Martin F."/>
            <person name="Kauserud H."/>
        </authorList>
    </citation>
    <scope>NUCLEOTIDE SEQUENCE</scope>
    <source>
        <strain evidence="7">9284</strain>
    </source>
</reference>
<dbReference type="Pfam" id="PF00172">
    <property type="entry name" value="Zn_clus"/>
    <property type="match status" value="1"/>
</dbReference>
<proteinExistence type="predicted"/>
<keyword evidence="3" id="KW-0805">Transcription regulation</keyword>
<dbReference type="CDD" id="cd00067">
    <property type="entry name" value="GAL4"/>
    <property type="match status" value="1"/>
</dbReference>
<dbReference type="Proteomes" id="UP001221142">
    <property type="component" value="Unassembled WGS sequence"/>
</dbReference>
<evidence type="ECO:0000256" key="5">
    <source>
        <dbReference type="ARBA" id="ARBA00023242"/>
    </source>
</evidence>
<evidence type="ECO:0000313" key="8">
    <source>
        <dbReference type="Proteomes" id="UP001221142"/>
    </source>
</evidence>
<dbReference type="PANTHER" id="PTHR47338">
    <property type="entry name" value="ZN(II)2CYS6 TRANSCRIPTION FACTOR (EUROFUNG)-RELATED"/>
    <property type="match status" value="1"/>
</dbReference>
<dbReference type="GO" id="GO:0005634">
    <property type="term" value="C:nucleus"/>
    <property type="evidence" value="ECO:0007669"/>
    <property type="project" value="UniProtKB-SubCell"/>
</dbReference>
<dbReference type="InterPro" id="IPR036864">
    <property type="entry name" value="Zn2-C6_fun-type_DNA-bd_sf"/>
</dbReference>
<protein>
    <recommendedName>
        <fullName evidence="6">Zn(2)-C6 fungal-type domain-containing protein</fullName>
    </recommendedName>
</protein>